<dbReference type="PANTHER" id="PTHR33693:SF9">
    <property type="entry name" value="TYPE-4 URACIL-DNA GLYCOSYLASE"/>
    <property type="match status" value="1"/>
</dbReference>
<dbReference type="GO" id="GO:0097506">
    <property type="term" value="F:deaminated base DNA N-glycosylase activity"/>
    <property type="evidence" value="ECO:0007669"/>
    <property type="project" value="UniProtKB-ARBA"/>
</dbReference>
<dbReference type="InterPro" id="IPR005273">
    <property type="entry name" value="Ura-DNA_glyco_family4"/>
</dbReference>
<evidence type="ECO:0000256" key="7">
    <source>
        <dbReference type="ARBA" id="ARBA00023004"/>
    </source>
</evidence>
<dbReference type="SMART" id="SM00987">
    <property type="entry name" value="UreE_C"/>
    <property type="match status" value="1"/>
</dbReference>
<dbReference type="Gene3D" id="3.40.470.10">
    <property type="entry name" value="Uracil-DNA glycosylase-like domain"/>
    <property type="match status" value="1"/>
</dbReference>
<dbReference type="InterPro" id="IPR005122">
    <property type="entry name" value="Uracil-DNA_glycosylase-like"/>
</dbReference>
<keyword evidence="5" id="KW-0227">DNA damage</keyword>
<dbReference type="CDD" id="cd10030">
    <property type="entry name" value="UDG-F4_TTUDGA_SPO1dp_like"/>
    <property type="match status" value="1"/>
</dbReference>
<keyword evidence="3" id="KW-0004">4Fe-4S</keyword>
<dbReference type="SMART" id="SM00986">
    <property type="entry name" value="UDG"/>
    <property type="match status" value="1"/>
</dbReference>
<protein>
    <recommendedName>
        <fullName evidence="2">Type-4 uracil-DNA glycosylase</fullName>
    </recommendedName>
</protein>
<feature type="region of interest" description="Disordered" evidence="10">
    <location>
        <begin position="30"/>
        <end position="60"/>
    </location>
</feature>
<dbReference type="EMBL" id="LT984813">
    <property type="protein sequence ID" value="SPD63635.1"/>
    <property type="molecule type" value="Genomic_DNA"/>
</dbReference>
<evidence type="ECO:0000256" key="3">
    <source>
        <dbReference type="ARBA" id="ARBA00022485"/>
    </source>
</evidence>
<evidence type="ECO:0000256" key="4">
    <source>
        <dbReference type="ARBA" id="ARBA00022723"/>
    </source>
</evidence>
<evidence type="ECO:0000256" key="1">
    <source>
        <dbReference type="ARBA" id="ARBA00006521"/>
    </source>
</evidence>
<dbReference type="Proteomes" id="UP000254259">
    <property type="component" value="Chromosome CBM2636"/>
</dbReference>
<evidence type="ECO:0000313" key="12">
    <source>
        <dbReference type="EMBL" id="SPD63635.1"/>
    </source>
</evidence>
<evidence type="ECO:0000313" key="13">
    <source>
        <dbReference type="Proteomes" id="UP000254259"/>
    </source>
</evidence>
<dbReference type="GO" id="GO:0046872">
    <property type="term" value="F:metal ion binding"/>
    <property type="evidence" value="ECO:0007669"/>
    <property type="project" value="UniProtKB-KW"/>
</dbReference>
<sequence>MARHAWRGRRAILGEGKFHTDRNAAPWRETCSASAAAPARAASPPSAMPERNKPPVSRGELNQCRRCPLWRNATQGVPGAGAAHARIMLVGEQPGSQEDLQGSPFVGPAGHLLDEALQAAGLDRDKLFMTNAVKHFKFEWRGKRRLHKSPAQQEIEACNLWLERELEKVHPAVVVALGATAARAVLGRKSVTLAGMMETPVEHEGRLVIATYHPSFALRQRSDEARAAAFDRIVRSLQAAARLARGARQ</sequence>
<dbReference type="GO" id="GO:0051539">
    <property type="term" value="F:4 iron, 4 sulfur cluster binding"/>
    <property type="evidence" value="ECO:0007669"/>
    <property type="project" value="UniProtKB-KW"/>
</dbReference>
<organism evidence="12 13">
    <name type="scientific">Cupriavidus taiwanensis</name>
    <dbReference type="NCBI Taxonomy" id="164546"/>
    <lineage>
        <taxon>Bacteria</taxon>
        <taxon>Pseudomonadati</taxon>
        <taxon>Pseudomonadota</taxon>
        <taxon>Betaproteobacteria</taxon>
        <taxon>Burkholderiales</taxon>
        <taxon>Burkholderiaceae</taxon>
        <taxon>Cupriavidus</taxon>
    </lineage>
</organism>
<comment type="similarity">
    <text evidence="1">Belongs to the uracil-DNA glycosylase (UDG) superfamily. Type 4 (UDGa) family.</text>
</comment>
<dbReference type="NCBIfam" id="TIGR00758">
    <property type="entry name" value="UDG_fam4"/>
    <property type="match status" value="1"/>
</dbReference>
<evidence type="ECO:0000256" key="6">
    <source>
        <dbReference type="ARBA" id="ARBA00022801"/>
    </source>
</evidence>
<evidence type="ECO:0000259" key="11">
    <source>
        <dbReference type="SMART" id="SM00986"/>
    </source>
</evidence>
<evidence type="ECO:0000256" key="10">
    <source>
        <dbReference type="SAM" id="MobiDB-lite"/>
    </source>
</evidence>
<name>A0A9Q7XSV0_9BURK</name>
<dbReference type="NCBIfam" id="TIGR03914">
    <property type="entry name" value="UDG_fam_dom"/>
    <property type="match status" value="1"/>
</dbReference>
<feature type="domain" description="Uracil-DNA glycosylase-like" evidence="11">
    <location>
        <begin position="78"/>
        <end position="234"/>
    </location>
</feature>
<keyword evidence="6" id="KW-0378">Hydrolase</keyword>
<accession>A0A9Q7XSV0</accession>
<dbReference type="PANTHER" id="PTHR33693">
    <property type="entry name" value="TYPE-5 URACIL-DNA GLYCOSYLASE"/>
    <property type="match status" value="1"/>
</dbReference>
<dbReference type="InterPro" id="IPR036895">
    <property type="entry name" value="Uracil-DNA_glycosylase-like_sf"/>
</dbReference>
<dbReference type="SUPFAM" id="SSF52141">
    <property type="entry name" value="Uracil-DNA glycosylase-like"/>
    <property type="match status" value="1"/>
</dbReference>
<evidence type="ECO:0000256" key="5">
    <source>
        <dbReference type="ARBA" id="ARBA00022763"/>
    </source>
</evidence>
<evidence type="ECO:0000256" key="9">
    <source>
        <dbReference type="ARBA" id="ARBA00023204"/>
    </source>
</evidence>
<reference evidence="12 13" key="1">
    <citation type="submission" date="2018-01" db="EMBL/GenBank/DDBJ databases">
        <authorList>
            <person name="Clerissi C."/>
        </authorList>
    </citation>
    <scope>NUCLEOTIDE SEQUENCE [LARGE SCALE GENOMIC DNA]</scope>
    <source>
        <strain evidence="12">Cupriavidus taiwanensis SWF 66322</strain>
    </source>
</reference>
<keyword evidence="9" id="KW-0234">DNA repair</keyword>
<feature type="compositionally biased region" description="Low complexity" evidence="10">
    <location>
        <begin position="32"/>
        <end position="49"/>
    </location>
</feature>
<evidence type="ECO:0000256" key="8">
    <source>
        <dbReference type="ARBA" id="ARBA00023014"/>
    </source>
</evidence>
<keyword evidence="7" id="KW-0408">Iron</keyword>
<keyword evidence="8" id="KW-0411">Iron-sulfur</keyword>
<dbReference type="Pfam" id="PF03167">
    <property type="entry name" value="UDG"/>
    <property type="match status" value="1"/>
</dbReference>
<proteinExistence type="inferred from homology"/>
<evidence type="ECO:0000256" key="2">
    <source>
        <dbReference type="ARBA" id="ARBA00019403"/>
    </source>
</evidence>
<dbReference type="GO" id="GO:0006281">
    <property type="term" value="P:DNA repair"/>
    <property type="evidence" value="ECO:0007669"/>
    <property type="project" value="UniProtKB-KW"/>
</dbReference>
<dbReference type="AlphaFoldDB" id="A0A9Q7XSV0"/>
<dbReference type="InterPro" id="IPR051536">
    <property type="entry name" value="UDG_Type-4/5"/>
</dbReference>
<keyword evidence="4" id="KW-0479">Metal-binding</keyword>
<gene>
    <name evidence="12" type="ORF">CBM2636_10651</name>
</gene>